<protein>
    <recommendedName>
        <fullName evidence="4">G-protein coupled receptors family 1 profile domain-containing protein</fullName>
    </recommendedName>
</protein>
<keyword evidence="1" id="KW-1133">Transmembrane helix</keyword>
<dbReference type="OrthoDB" id="5864054at2759"/>
<dbReference type="STRING" id="1611254.A0A2G5TUE6"/>
<reference evidence="3" key="1">
    <citation type="submission" date="2017-10" db="EMBL/GenBank/DDBJ databases">
        <title>Rapid genome shrinkage in a self-fertile nematode reveals novel sperm competition proteins.</title>
        <authorList>
            <person name="Yin D."/>
            <person name="Schwarz E.M."/>
            <person name="Thomas C.G."/>
            <person name="Felde R.L."/>
            <person name="Korf I.F."/>
            <person name="Cutter A.D."/>
            <person name="Schartner C.M."/>
            <person name="Ralston E.J."/>
            <person name="Meyer B.J."/>
            <person name="Haag E.S."/>
        </authorList>
    </citation>
    <scope>NUCLEOTIDE SEQUENCE [LARGE SCALE GENOMIC DNA]</scope>
    <source>
        <strain evidence="3">JU1422</strain>
    </source>
</reference>
<dbReference type="Pfam" id="PF10324">
    <property type="entry name" value="7TM_GPCR_Srw"/>
    <property type="match status" value="1"/>
</dbReference>
<dbReference type="InterPro" id="IPR019427">
    <property type="entry name" value="7TM_GPCR_serpentine_rcpt_Srw"/>
</dbReference>
<evidence type="ECO:0000313" key="3">
    <source>
        <dbReference type="Proteomes" id="UP000230233"/>
    </source>
</evidence>
<name>A0A2G5TUE6_9PELO</name>
<dbReference type="GO" id="GO:0008528">
    <property type="term" value="F:G protein-coupled peptide receptor activity"/>
    <property type="evidence" value="ECO:0007669"/>
    <property type="project" value="InterPro"/>
</dbReference>
<evidence type="ECO:0008006" key="4">
    <source>
        <dbReference type="Google" id="ProtNLM"/>
    </source>
</evidence>
<accession>A0A2G5TUE6</accession>
<evidence type="ECO:0000313" key="2">
    <source>
        <dbReference type="EMBL" id="PIC30930.1"/>
    </source>
</evidence>
<proteinExistence type="predicted"/>
<keyword evidence="3" id="KW-1185">Reference proteome</keyword>
<dbReference type="Gene3D" id="1.20.1070.10">
    <property type="entry name" value="Rhodopsin 7-helix transmembrane proteins"/>
    <property type="match status" value="1"/>
</dbReference>
<dbReference type="AlphaFoldDB" id="A0A2G5TUE6"/>
<comment type="caution">
    <text evidence="2">The sequence shown here is derived from an EMBL/GenBank/DDBJ whole genome shotgun (WGS) entry which is preliminary data.</text>
</comment>
<sequence length="128" mass="15136">MPKATPKSNQVVIFQELFTPFLFWTRLYHSMDYEYFDAPFLNDLLDTTRKWAYFISDIQIIISFFGVFLNILHLAVLCRKSMRGQAANVLIIGIAISDIVYLMYYVDGGTWEYLNKDIPTKWYARNLR</sequence>
<feature type="transmembrane region" description="Helical" evidence="1">
    <location>
        <begin position="51"/>
        <end position="74"/>
    </location>
</feature>
<organism evidence="2 3">
    <name type="scientific">Caenorhabditis nigoni</name>
    <dbReference type="NCBI Taxonomy" id="1611254"/>
    <lineage>
        <taxon>Eukaryota</taxon>
        <taxon>Metazoa</taxon>
        <taxon>Ecdysozoa</taxon>
        <taxon>Nematoda</taxon>
        <taxon>Chromadorea</taxon>
        <taxon>Rhabditida</taxon>
        <taxon>Rhabditina</taxon>
        <taxon>Rhabditomorpha</taxon>
        <taxon>Rhabditoidea</taxon>
        <taxon>Rhabditidae</taxon>
        <taxon>Peloderinae</taxon>
        <taxon>Caenorhabditis</taxon>
    </lineage>
</organism>
<dbReference type="PANTHER" id="PTHR22751">
    <property type="entry name" value="G-PROTEIN COUPLED RECEPTOR-RELATED"/>
    <property type="match status" value="1"/>
</dbReference>
<keyword evidence="1" id="KW-0472">Membrane</keyword>
<feature type="transmembrane region" description="Helical" evidence="1">
    <location>
        <begin position="86"/>
        <end position="106"/>
    </location>
</feature>
<evidence type="ECO:0000256" key="1">
    <source>
        <dbReference type="SAM" id="Phobius"/>
    </source>
</evidence>
<dbReference type="PANTHER" id="PTHR22751:SF42">
    <property type="entry name" value="G-PROTEIN COUPLED RECEPTORS FAMILY 1 PROFILE DOMAIN-CONTAINING PROTEIN-RELATED"/>
    <property type="match status" value="1"/>
</dbReference>
<keyword evidence="1" id="KW-0812">Transmembrane</keyword>
<dbReference type="Proteomes" id="UP000230233">
    <property type="component" value="Chromosome V"/>
</dbReference>
<dbReference type="EMBL" id="PDUG01000005">
    <property type="protein sequence ID" value="PIC30930.1"/>
    <property type="molecule type" value="Genomic_DNA"/>
</dbReference>
<gene>
    <name evidence="2" type="primary">Cnig_chr_V.g22013</name>
    <name evidence="2" type="ORF">B9Z55_022013</name>
</gene>
<dbReference type="SUPFAM" id="SSF81321">
    <property type="entry name" value="Family A G protein-coupled receptor-like"/>
    <property type="match status" value="1"/>
</dbReference>